<dbReference type="InterPro" id="IPR029058">
    <property type="entry name" value="AB_hydrolase_fold"/>
</dbReference>
<dbReference type="RefSeq" id="WP_158320578.1">
    <property type="nucleotide sequence ID" value="NZ_BORB01000012.1"/>
</dbReference>
<proteinExistence type="predicted"/>
<dbReference type="EMBL" id="BORB01000012">
    <property type="protein sequence ID" value="GIN57414.1"/>
    <property type="molecule type" value="Genomic_DNA"/>
</dbReference>
<dbReference type="PANTHER" id="PTHR47381:SF3">
    <property type="entry name" value="ALPHA_BETA-HYDROLASES SUPERFAMILY PROTEIN"/>
    <property type="match status" value="1"/>
</dbReference>
<protein>
    <submittedName>
        <fullName evidence="2">Esterase YitV</fullName>
    </submittedName>
</protein>
<sequence length="265" mass="30514">MIEIHNEKLKDIPFLHVIKDEYRDLAQPMVFFIHGFTSAKEHNLHFAYLLAEKGFRVVLPDVHLHGERSNGQSNKELMFQFWRMVVQTISELEVLKNEFVNRELAKPEKIGLVGTSMGGIITFGALTQYKWIKAAVSLMGSPSYEKLARGQIRQLKEAGVKLPFSDQELEHEYASLKPFDLSMNPEKLAQRPLLIWHGKQDPIVPFQPTFDFYEKSKEAYTKVPANLQFIVDAKAGHKVSREALLKTVDWFENHLFPQHNSAVKI</sequence>
<evidence type="ECO:0000313" key="2">
    <source>
        <dbReference type="EMBL" id="GIN57414.1"/>
    </source>
</evidence>
<evidence type="ECO:0000313" key="3">
    <source>
        <dbReference type="Proteomes" id="UP000679950"/>
    </source>
</evidence>
<feature type="domain" description="Peptidase S9 prolyl oligopeptidase catalytic" evidence="1">
    <location>
        <begin position="47"/>
        <end position="255"/>
    </location>
</feature>
<dbReference type="SUPFAM" id="SSF53474">
    <property type="entry name" value="alpha/beta-Hydrolases"/>
    <property type="match status" value="1"/>
</dbReference>
<dbReference type="Gene3D" id="3.40.50.1820">
    <property type="entry name" value="alpha/beta hydrolase"/>
    <property type="match status" value="1"/>
</dbReference>
<dbReference type="PANTHER" id="PTHR47381">
    <property type="entry name" value="ALPHA/BETA-HYDROLASES SUPERFAMILY PROTEIN"/>
    <property type="match status" value="1"/>
</dbReference>
<keyword evidence="3" id="KW-1185">Reference proteome</keyword>
<dbReference type="Pfam" id="PF00326">
    <property type="entry name" value="Peptidase_S9"/>
    <property type="match status" value="1"/>
</dbReference>
<dbReference type="InterPro" id="IPR001375">
    <property type="entry name" value="Peptidase_S9_cat"/>
</dbReference>
<comment type="caution">
    <text evidence="2">The sequence shown here is derived from an EMBL/GenBank/DDBJ whole genome shotgun (WGS) entry which is preliminary data.</text>
</comment>
<accession>A0ABQ4KJX3</accession>
<reference evidence="2 3" key="1">
    <citation type="submission" date="2021-03" db="EMBL/GenBank/DDBJ databases">
        <title>Antimicrobial resistance genes in bacteria isolated from Japanese honey, and their potential for conferring macrolide and lincosamide resistance in the American foulbrood pathogen Paenibacillus larvae.</title>
        <authorList>
            <person name="Okamoto M."/>
            <person name="Kumagai M."/>
            <person name="Kanamori H."/>
            <person name="Takamatsu D."/>
        </authorList>
    </citation>
    <scope>NUCLEOTIDE SEQUENCE [LARGE SCALE GENOMIC DNA]</scope>
    <source>
        <strain evidence="2 3">J8TS2</strain>
    </source>
</reference>
<gene>
    <name evidence="2" type="primary">yitV</name>
    <name evidence="2" type="ORF">J8TS2_17330</name>
</gene>
<name>A0ABQ4KJX3_9BACI</name>
<dbReference type="Proteomes" id="UP000679950">
    <property type="component" value="Unassembled WGS sequence"/>
</dbReference>
<evidence type="ECO:0000259" key="1">
    <source>
        <dbReference type="Pfam" id="PF00326"/>
    </source>
</evidence>
<organism evidence="2 3">
    <name type="scientific">Lederbergia ruris</name>
    <dbReference type="NCBI Taxonomy" id="217495"/>
    <lineage>
        <taxon>Bacteria</taxon>
        <taxon>Bacillati</taxon>
        <taxon>Bacillota</taxon>
        <taxon>Bacilli</taxon>
        <taxon>Bacillales</taxon>
        <taxon>Bacillaceae</taxon>
        <taxon>Lederbergia</taxon>
    </lineage>
</organism>